<dbReference type="InterPro" id="IPR010994">
    <property type="entry name" value="RuvA_2-like"/>
</dbReference>
<feature type="compositionally biased region" description="Pro residues" evidence="8">
    <location>
        <begin position="62"/>
        <end position="72"/>
    </location>
</feature>
<dbReference type="InterPro" id="IPR011335">
    <property type="entry name" value="Restrct_endonuc-II-like"/>
</dbReference>
<dbReference type="PANTHER" id="PTHR12749">
    <property type="entry name" value="EXCISION REPAIR CROSS-COMPLEMENTING 1 ERCC1"/>
    <property type="match status" value="1"/>
</dbReference>
<dbReference type="CDD" id="cd22325">
    <property type="entry name" value="ERCC1_C-like"/>
    <property type="match status" value="1"/>
</dbReference>
<feature type="region of interest" description="Disordered" evidence="8">
    <location>
        <begin position="1"/>
        <end position="43"/>
    </location>
</feature>
<dbReference type="Gene3D" id="3.40.50.10130">
    <property type="match status" value="1"/>
</dbReference>
<dbReference type="GO" id="GO:0003684">
    <property type="term" value="F:damaged DNA binding"/>
    <property type="evidence" value="ECO:0007669"/>
    <property type="project" value="InterPro"/>
</dbReference>
<evidence type="ECO:0000256" key="2">
    <source>
        <dbReference type="ARBA" id="ARBA00008283"/>
    </source>
</evidence>
<dbReference type="SUPFAM" id="SSF52980">
    <property type="entry name" value="Restriction endonuclease-like"/>
    <property type="match status" value="1"/>
</dbReference>
<dbReference type="InterPro" id="IPR004579">
    <property type="entry name" value="ERCC1/RAD10/SWI10"/>
</dbReference>
<dbReference type="Gene3D" id="1.10.150.20">
    <property type="entry name" value="5' to 3' exonuclease, C-terminal subdomain"/>
    <property type="match status" value="1"/>
</dbReference>
<keyword evidence="6" id="KW-0539">Nucleus</keyword>
<feature type="compositionally biased region" description="Polar residues" evidence="8">
    <location>
        <begin position="314"/>
        <end position="325"/>
    </location>
</feature>
<protein>
    <recommendedName>
        <fullName evidence="7">DNA excision repair protein ERCC-1</fullName>
    </recommendedName>
</protein>
<keyword evidence="4" id="KW-0238">DNA-binding</keyword>
<organism evidence="10">
    <name type="scientific">Solanum chacoense</name>
    <name type="common">Chaco potato</name>
    <dbReference type="NCBI Taxonomy" id="4108"/>
    <lineage>
        <taxon>Eukaryota</taxon>
        <taxon>Viridiplantae</taxon>
        <taxon>Streptophyta</taxon>
        <taxon>Embryophyta</taxon>
        <taxon>Tracheophyta</taxon>
        <taxon>Spermatophyta</taxon>
        <taxon>Magnoliopsida</taxon>
        <taxon>eudicotyledons</taxon>
        <taxon>Gunneridae</taxon>
        <taxon>Pentapetalae</taxon>
        <taxon>asterids</taxon>
        <taxon>lamiids</taxon>
        <taxon>Solanales</taxon>
        <taxon>Solanaceae</taxon>
        <taxon>Solanoideae</taxon>
        <taxon>Solaneae</taxon>
        <taxon>Solanum</taxon>
    </lineage>
</organism>
<feature type="region of interest" description="Disordered" evidence="8">
    <location>
        <begin position="361"/>
        <end position="395"/>
    </location>
</feature>
<dbReference type="GO" id="GO:0006289">
    <property type="term" value="P:nucleotide-excision repair"/>
    <property type="evidence" value="ECO:0007669"/>
    <property type="project" value="UniProtKB-ARBA"/>
</dbReference>
<sequence length="395" mass="44239">MGDAEREGGEKKKSFVIQIPSYEEVMESSSQSKTTSSSSSFFNPTPSFSQAFKFVKNSEFYSPPPPPPPNPQPSSSSQADTPRPVNSSDVTISSSSSMPSSSANRNAILVSNRQKGNPLLKHIRNVRWTFADIVCDYLLGPNTCALYLSLRYHLLHPDYLYFRIRELQKNFRLRIILCHVDVEDVIKPLLEVTRTSLLHDCTLLCGWSLEECGRYLETVKVYENKPANLIQGQMDGDYLSRLNHALTAIRHVNKTDVVTLGSTFGSLSHVMDASMEDLARCPGIGERKVKRLYDAFHEPFKREVPKRQCIPETSVANESHPGSSNTKEDEKEIVDTSNSEKKEPEVTVKSALSAAFAKYSHKITRKKNKSQEEEEGKCSTNEEAKTGDTNCSNNC</sequence>
<evidence type="ECO:0000256" key="5">
    <source>
        <dbReference type="ARBA" id="ARBA00023204"/>
    </source>
</evidence>
<dbReference type="GO" id="GO:0070914">
    <property type="term" value="P:UV-damage excision repair"/>
    <property type="evidence" value="ECO:0007669"/>
    <property type="project" value="TreeGrafter"/>
</dbReference>
<evidence type="ECO:0000256" key="1">
    <source>
        <dbReference type="ARBA" id="ARBA00004123"/>
    </source>
</evidence>
<dbReference type="NCBIfam" id="TIGR00597">
    <property type="entry name" value="rad10"/>
    <property type="match status" value="1"/>
</dbReference>
<reference evidence="10" key="1">
    <citation type="submission" date="2015-12" db="EMBL/GenBank/DDBJ databases">
        <title>Gene expression during late stages of embryo sac development: a critical building block for successful pollen-pistil interactions.</title>
        <authorList>
            <person name="Liu Y."/>
            <person name="Joly V."/>
            <person name="Sabar M."/>
            <person name="Matton D.P."/>
        </authorList>
    </citation>
    <scope>NUCLEOTIDE SEQUENCE</scope>
</reference>
<feature type="compositionally biased region" description="Basic and acidic residues" evidence="8">
    <location>
        <begin position="326"/>
        <end position="346"/>
    </location>
</feature>
<dbReference type="InterPro" id="IPR047260">
    <property type="entry name" value="ERCC1-like_central_dom"/>
</dbReference>
<dbReference type="GO" id="GO:0003697">
    <property type="term" value="F:single-stranded DNA binding"/>
    <property type="evidence" value="ECO:0007669"/>
    <property type="project" value="TreeGrafter"/>
</dbReference>
<evidence type="ECO:0000256" key="6">
    <source>
        <dbReference type="ARBA" id="ARBA00023242"/>
    </source>
</evidence>
<dbReference type="GO" id="GO:0000110">
    <property type="term" value="C:nucleotide-excision repair factor 1 complex"/>
    <property type="evidence" value="ECO:0007669"/>
    <property type="project" value="TreeGrafter"/>
</dbReference>
<evidence type="ECO:0000256" key="3">
    <source>
        <dbReference type="ARBA" id="ARBA00022763"/>
    </source>
</evidence>
<comment type="similarity">
    <text evidence="2">Belongs to the ERCC1/RAD10/SWI10 family.</text>
</comment>
<comment type="subcellular location">
    <subcellularLocation>
        <location evidence="1">Nucleus</location>
    </subcellularLocation>
</comment>
<dbReference type="Pfam" id="PF14520">
    <property type="entry name" value="HHH_5"/>
    <property type="match status" value="1"/>
</dbReference>
<feature type="region of interest" description="Disordered" evidence="8">
    <location>
        <begin position="307"/>
        <end position="348"/>
    </location>
</feature>
<feature type="compositionally biased region" description="Low complexity" evidence="8">
    <location>
        <begin position="87"/>
        <end position="102"/>
    </location>
</feature>
<evidence type="ECO:0000313" key="10">
    <source>
        <dbReference type="EMBL" id="JAP27001.1"/>
    </source>
</evidence>
<feature type="compositionally biased region" description="Basic and acidic residues" evidence="8">
    <location>
        <begin position="1"/>
        <end position="13"/>
    </location>
</feature>
<evidence type="ECO:0000259" key="9">
    <source>
        <dbReference type="Pfam" id="PF03834"/>
    </source>
</evidence>
<dbReference type="AlphaFoldDB" id="A0A0V0I4D4"/>
<feature type="compositionally biased region" description="Basic and acidic residues" evidence="8">
    <location>
        <begin position="376"/>
        <end position="386"/>
    </location>
</feature>
<dbReference type="SUPFAM" id="SSF47781">
    <property type="entry name" value="RuvA domain 2-like"/>
    <property type="match status" value="1"/>
</dbReference>
<dbReference type="GO" id="GO:0006312">
    <property type="term" value="P:mitotic recombination"/>
    <property type="evidence" value="ECO:0007669"/>
    <property type="project" value="TreeGrafter"/>
</dbReference>
<dbReference type="EMBL" id="GEDG01011636">
    <property type="protein sequence ID" value="JAP27001.1"/>
    <property type="molecule type" value="Transcribed_RNA"/>
</dbReference>
<proteinExistence type="inferred from homology"/>
<keyword evidence="3" id="KW-0227">DNA damage</keyword>
<dbReference type="GO" id="GO:0070522">
    <property type="term" value="C:ERCC4-ERCC1 complex"/>
    <property type="evidence" value="ECO:0007669"/>
    <property type="project" value="TreeGrafter"/>
</dbReference>
<name>A0A0V0I4D4_SOLCH</name>
<feature type="compositionally biased region" description="Low complexity" evidence="8">
    <location>
        <begin position="28"/>
        <end position="43"/>
    </location>
</feature>
<feature type="region of interest" description="Disordered" evidence="8">
    <location>
        <begin position="57"/>
        <end position="103"/>
    </location>
</feature>
<evidence type="ECO:0000256" key="8">
    <source>
        <dbReference type="SAM" id="MobiDB-lite"/>
    </source>
</evidence>
<dbReference type="GO" id="GO:0006302">
    <property type="term" value="P:double-strand break repair"/>
    <property type="evidence" value="ECO:0007669"/>
    <property type="project" value="UniProtKB-ARBA"/>
</dbReference>
<accession>A0A0V0I4D4</accession>
<evidence type="ECO:0000256" key="7">
    <source>
        <dbReference type="ARBA" id="ARBA00071993"/>
    </source>
</evidence>
<evidence type="ECO:0000256" key="4">
    <source>
        <dbReference type="ARBA" id="ARBA00023125"/>
    </source>
</evidence>
<keyword evidence="5" id="KW-0234">DNA repair</keyword>
<dbReference type="PANTHER" id="PTHR12749:SF0">
    <property type="entry name" value="DNA EXCISION REPAIR PROTEIN ERCC-1"/>
    <property type="match status" value="1"/>
</dbReference>
<dbReference type="Pfam" id="PF03834">
    <property type="entry name" value="Rad10"/>
    <property type="match status" value="1"/>
</dbReference>
<feature type="domain" description="ERCC1-like central" evidence="9">
    <location>
        <begin position="108"/>
        <end position="220"/>
    </location>
</feature>
<dbReference type="FunFam" id="1.10.150.20:FF:000017">
    <property type="entry name" value="DNA excision repair protein ERCC-1"/>
    <property type="match status" value="1"/>
</dbReference>
<dbReference type="FunFam" id="3.40.50.10130:FF:000001">
    <property type="entry name" value="DNA excision repair protein ERCC-1"/>
    <property type="match status" value="1"/>
</dbReference>